<organism evidence="7 8">
    <name type="scientific">Malikia granosa</name>
    <dbReference type="NCBI Taxonomy" id="263067"/>
    <lineage>
        <taxon>Bacteria</taxon>
        <taxon>Pseudomonadati</taxon>
        <taxon>Pseudomonadota</taxon>
        <taxon>Betaproteobacteria</taxon>
        <taxon>Burkholderiales</taxon>
        <taxon>Comamonadaceae</taxon>
        <taxon>Malikia</taxon>
    </lineage>
</organism>
<dbReference type="Gene3D" id="3.40.1190.20">
    <property type="match status" value="1"/>
</dbReference>
<dbReference type="Pfam" id="PF00294">
    <property type="entry name" value="PfkB"/>
    <property type="match status" value="1"/>
</dbReference>
<dbReference type="SUPFAM" id="SSF53613">
    <property type="entry name" value="Ribokinase-like"/>
    <property type="match status" value="1"/>
</dbReference>
<evidence type="ECO:0000256" key="3">
    <source>
        <dbReference type="ARBA" id="ARBA00022741"/>
    </source>
</evidence>
<feature type="domain" description="Carbohydrate kinase PfkB" evidence="6">
    <location>
        <begin position="4"/>
        <end position="296"/>
    </location>
</feature>
<dbReference type="GO" id="GO:0005524">
    <property type="term" value="F:ATP binding"/>
    <property type="evidence" value="ECO:0007669"/>
    <property type="project" value="UniProtKB-KW"/>
</dbReference>
<dbReference type="InterPro" id="IPR011611">
    <property type="entry name" value="PfkB_dom"/>
</dbReference>
<proteinExistence type="inferred from homology"/>
<keyword evidence="3" id="KW-0547">Nucleotide-binding</keyword>
<dbReference type="InterPro" id="IPR029056">
    <property type="entry name" value="Ribokinase-like"/>
</dbReference>
<dbReference type="RefSeq" id="WP_105748890.1">
    <property type="nucleotide sequence ID" value="NZ_PVLQ01000044.1"/>
</dbReference>
<accession>A0A2S9K2Y7</accession>
<keyword evidence="2" id="KW-0808">Transferase</keyword>
<evidence type="ECO:0000313" key="8">
    <source>
        <dbReference type="Proteomes" id="UP000238589"/>
    </source>
</evidence>
<keyword evidence="5" id="KW-0067">ATP-binding</keyword>
<dbReference type="OrthoDB" id="9779730at2"/>
<comment type="similarity">
    <text evidence="1">Belongs to the carbohydrate kinase PfkB family.</text>
</comment>
<evidence type="ECO:0000256" key="2">
    <source>
        <dbReference type="ARBA" id="ARBA00022679"/>
    </source>
</evidence>
<reference evidence="7 8" key="1">
    <citation type="submission" date="2018-03" db="EMBL/GenBank/DDBJ databases">
        <title>Comparative genomics illustrates the genes involved in a hyperalkaliphilic mechanisms of Serpentinomonas isolated from highly-alkaline calcium-rich serpentinized springs.</title>
        <authorList>
            <person name="Suzuki S."/>
            <person name="Ishii S."/>
            <person name="Walworth N."/>
            <person name="Bird L."/>
            <person name="Kuenen J.G."/>
            <person name="Nealson K.H."/>
        </authorList>
    </citation>
    <scope>NUCLEOTIDE SEQUENCE [LARGE SCALE GENOMIC DNA]</scope>
    <source>
        <strain evidence="7 8">P1</strain>
    </source>
</reference>
<protein>
    <submittedName>
        <fullName evidence="7">Carbohydrate kinase</fullName>
    </submittedName>
</protein>
<dbReference type="PANTHER" id="PTHR43085:SF1">
    <property type="entry name" value="PSEUDOURIDINE KINASE-RELATED"/>
    <property type="match status" value="1"/>
</dbReference>
<evidence type="ECO:0000256" key="1">
    <source>
        <dbReference type="ARBA" id="ARBA00010688"/>
    </source>
</evidence>
<evidence type="ECO:0000256" key="5">
    <source>
        <dbReference type="ARBA" id="ARBA00022840"/>
    </source>
</evidence>
<keyword evidence="8" id="KW-1185">Reference proteome</keyword>
<gene>
    <name evidence="7" type="ORF">C6P64_12435</name>
</gene>
<dbReference type="EMBL" id="PVLQ01000044">
    <property type="protein sequence ID" value="PRD64823.1"/>
    <property type="molecule type" value="Genomic_DNA"/>
</dbReference>
<dbReference type="PANTHER" id="PTHR43085">
    <property type="entry name" value="HEXOKINASE FAMILY MEMBER"/>
    <property type="match status" value="1"/>
</dbReference>
<evidence type="ECO:0000313" key="7">
    <source>
        <dbReference type="EMBL" id="PRD64823.1"/>
    </source>
</evidence>
<sequence length="308" mass="32738">MTASLVILGEALMDCITQDDGSLLPLMGGSPFNLARAAALQGGQVGYLSPFSSDSFGQQLKALCLADGVQALSPDSRHPTSLAVVTLRHGQPSYGFYREGIADRDYQPEAVLRLLQTLPPGILHTGSLMLVPPENAKIMQVIAGARALGWTISIDVNLRPRVAEDLPAYCRAVLQAVELADWVKASDEDLEILGFGAASLATADELRQRLARGANQRVALTFGAAGAYLWVEGEQASASAPRVELVDTVGAGDTFWGSCLADWAGQPDAAARVEQTLQRAMKAAAINCSRKGCQPPRLLELVQDETIL</sequence>
<comment type="caution">
    <text evidence="7">The sequence shown here is derived from an EMBL/GenBank/DDBJ whole genome shotgun (WGS) entry which is preliminary data.</text>
</comment>
<evidence type="ECO:0000256" key="4">
    <source>
        <dbReference type="ARBA" id="ARBA00022777"/>
    </source>
</evidence>
<dbReference type="AlphaFoldDB" id="A0A2S9K2Y7"/>
<name>A0A2S9K2Y7_9BURK</name>
<keyword evidence="4 7" id="KW-0418">Kinase</keyword>
<dbReference type="Proteomes" id="UP000238589">
    <property type="component" value="Unassembled WGS sequence"/>
</dbReference>
<evidence type="ECO:0000259" key="6">
    <source>
        <dbReference type="Pfam" id="PF00294"/>
    </source>
</evidence>
<dbReference type="GO" id="GO:0016301">
    <property type="term" value="F:kinase activity"/>
    <property type="evidence" value="ECO:0007669"/>
    <property type="project" value="UniProtKB-KW"/>
</dbReference>
<dbReference type="InterPro" id="IPR050306">
    <property type="entry name" value="PfkB_Carbo_kinase"/>
</dbReference>